<dbReference type="PANTHER" id="PTHR10050:SF46">
    <property type="entry name" value="PROTEIN O-MANNOSYL-TRANSFERASE 2"/>
    <property type="match status" value="1"/>
</dbReference>
<dbReference type="OrthoDB" id="5561486at2759"/>
<keyword evidence="8 10" id="KW-0472">Membrane</keyword>
<dbReference type="InterPro" id="IPR032421">
    <property type="entry name" value="PMT_4TMC"/>
</dbReference>
<keyword evidence="6 10" id="KW-0812">Transmembrane</keyword>
<dbReference type="Pfam" id="PF02366">
    <property type="entry name" value="PMT"/>
    <property type="match status" value="1"/>
</dbReference>
<dbReference type="Pfam" id="PF16192">
    <property type="entry name" value="PMT_4TMC"/>
    <property type="match status" value="1"/>
</dbReference>
<organism evidence="13">
    <name type="scientific">Cyprideis torosa</name>
    <dbReference type="NCBI Taxonomy" id="163714"/>
    <lineage>
        <taxon>Eukaryota</taxon>
        <taxon>Metazoa</taxon>
        <taxon>Ecdysozoa</taxon>
        <taxon>Arthropoda</taxon>
        <taxon>Crustacea</taxon>
        <taxon>Oligostraca</taxon>
        <taxon>Ostracoda</taxon>
        <taxon>Podocopa</taxon>
        <taxon>Podocopida</taxon>
        <taxon>Cytherocopina</taxon>
        <taxon>Cytheroidea</taxon>
        <taxon>Cytherideidae</taxon>
        <taxon>Cyprideis</taxon>
    </lineage>
</organism>
<feature type="domain" description="Protein O-mannosyl-transferase C-terminal four TM" evidence="12">
    <location>
        <begin position="380"/>
        <end position="466"/>
    </location>
</feature>
<dbReference type="UniPathway" id="UPA00378"/>
<dbReference type="EMBL" id="OB661010">
    <property type="protein sequence ID" value="CAD7227041.1"/>
    <property type="molecule type" value="Genomic_DNA"/>
</dbReference>
<evidence type="ECO:0000256" key="6">
    <source>
        <dbReference type="ARBA" id="ARBA00022692"/>
    </source>
</evidence>
<feature type="domain" description="ArnT-like N-terminal" evidence="11">
    <location>
        <begin position="31"/>
        <end position="273"/>
    </location>
</feature>
<dbReference type="InterPro" id="IPR003342">
    <property type="entry name" value="ArnT-like_N"/>
</dbReference>
<feature type="transmembrane region" description="Helical" evidence="10">
    <location>
        <begin position="140"/>
        <end position="158"/>
    </location>
</feature>
<dbReference type="GO" id="GO:0016020">
    <property type="term" value="C:membrane"/>
    <property type="evidence" value="ECO:0007669"/>
    <property type="project" value="InterPro"/>
</dbReference>
<dbReference type="GO" id="GO:0005783">
    <property type="term" value="C:endoplasmic reticulum"/>
    <property type="evidence" value="ECO:0007669"/>
    <property type="project" value="TreeGrafter"/>
</dbReference>
<keyword evidence="4" id="KW-0328">Glycosyltransferase</keyword>
<keyword evidence="7 10" id="KW-1133">Transmembrane helix</keyword>
<comment type="subcellular location">
    <subcellularLocation>
        <location evidence="1">Endomembrane system</location>
        <topology evidence="1">Multi-pass membrane protein</topology>
    </subcellularLocation>
</comment>
<sequence>MKTLIPLGSIDLVTTFRQNPPPTLRWGVFFLVTLASFGTRLYRVEAPAHVCWDETHFGKMASWYINRTFFFDVHPPLGKMMIAASGYLTGYDGKFGFVKPGDRYDDVNYLGMRVVCAILGACLVPFVFETVWEVTKSLPAATLAGSMILLDFGVLTLTQYILLDPYMLFFIAGATMCLAKFNGCSERPFSVLWFFWLFSVGTCLAGAIGVKFVGLFIVLYVGFQTIRDLWVVLGDLSRPLLYTLQHFIARAVCLILWPFLLYVLFFYIHLRVLSKTGTGDGHFSSAFQSTLEGNPLYNASMPAALVNFPSRSQATEKMEQVTQMTCGVSMLRISKKVTRSILYELCSKFIIISQDALCTRTGKPYQSVPNVSIEIYKPSFISRFIEAHAVMFQGNADLKPKAGENFARPWQWPIDFRGQWFSASDSMYIYLLGNPVIWWGNLLLLLVFLSCQFWNIVKERRGTQEAPAIKKTPEITPEGPGILPVVSKTKFFKKFWHIDYCR</sequence>
<accession>A0A7R8W8S9</accession>
<evidence type="ECO:0000256" key="2">
    <source>
        <dbReference type="ARBA" id="ARBA00004922"/>
    </source>
</evidence>
<evidence type="ECO:0000256" key="3">
    <source>
        <dbReference type="ARBA" id="ARBA00007222"/>
    </source>
</evidence>
<feature type="transmembrane region" description="Helical" evidence="10">
    <location>
        <begin position="193"/>
        <end position="221"/>
    </location>
</feature>
<dbReference type="PANTHER" id="PTHR10050">
    <property type="entry name" value="DOLICHYL-PHOSPHATE-MANNOSE--PROTEIN MANNOSYLTRANSFERASE"/>
    <property type="match status" value="1"/>
</dbReference>
<evidence type="ECO:0000256" key="1">
    <source>
        <dbReference type="ARBA" id="ARBA00004127"/>
    </source>
</evidence>
<proteinExistence type="inferred from homology"/>
<comment type="pathway">
    <text evidence="2">Protein modification; protein glycosylation.</text>
</comment>
<evidence type="ECO:0000256" key="10">
    <source>
        <dbReference type="SAM" id="Phobius"/>
    </source>
</evidence>
<reference evidence="13" key="1">
    <citation type="submission" date="2020-11" db="EMBL/GenBank/DDBJ databases">
        <authorList>
            <person name="Tran Van P."/>
        </authorList>
    </citation>
    <scope>NUCLEOTIDE SEQUENCE</scope>
</reference>
<comment type="similarity">
    <text evidence="3">Belongs to the glycosyltransferase 39 family.</text>
</comment>
<feature type="transmembrane region" description="Helical" evidence="10">
    <location>
        <begin position="436"/>
        <end position="457"/>
    </location>
</feature>
<evidence type="ECO:0000256" key="9">
    <source>
        <dbReference type="ARBA" id="ARBA00039583"/>
    </source>
</evidence>
<evidence type="ECO:0000256" key="7">
    <source>
        <dbReference type="ARBA" id="ARBA00022989"/>
    </source>
</evidence>
<feature type="transmembrane region" description="Helical" evidence="10">
    <location>
        <begin position="247"/>
        <end position="268"/>
    </location>
</feature>
<dbReference type="AlphaFoldDB" id="A0A7R8W8S9"/>
<gene>
    <name evidence="13" type="ORF">CTOB1V02_LOCUS4952</name>
</gene>
<dbReference type="InterPro" id="IPR027005">
    <property type="entry name" value="PMT-like"/>
</dbReference>
<evidence type="ECO:0000259" key="12">
    <source>
        <dbReference type="Pfam" id="PF16192"/>
    </source>
</evidence>
<feature type="transmembrane region" description="Helical" evidence="10">
    <location>
        <begin position="109"/>
        <end position="128"/>
    </location>
</feature>
<evidence type="ECO:0000259" key="11">
    <source>
        <dbReference type="Pfam" id="PF02366"/>
    </source>
</evidence>
<evidence type="ECO:0000256" key="4">
    <source>
        <dbReference type="ARBA" id="ARBA00022676"/>
    </source>
</evidence>
<evidence type="ECO:0000256" key="8">
    <source>
        <dbReference type="ARBA" id="ARBA00023136"/>
    </source>
</evidence>
<protein>
    <recommendedName>
        <fullName evidence="9">Protein O-mannosyl-transferase 2</fullName>
    </recommendedName>
</protein>
<dbReference type="GO" id="GO:0004169">
    <property type="term" value="F:dolichyl-phosphate-mannose-protein mannosyltransferase activity"/>
    <property type="evidence" value="ECO:0007669"/>
    <property type="project" value="TreeGrafter"/>
</dbReference>
<name>A0A7R8W8S9_9CRUS</name>
<evidence type="ECO:0000256" key="5">
    <source>
        <dbReference type="ARBA" id="ARBA00022679"/>
    </source>
</evidence>
<evidence type="ECO:0000313" key="13">
    <source>
        <dbReference type="EMBL" id="CAD7227041.1"/>
    </source>
</evidence>
<keyword evidence="5" id="KW-0808">Transferase</keyword>